<dbReference type="PANTHER" id="PTHR34403">
    <property type="entry name" value="TOL-PAL SYSTEM PROTEIN TOLA"/>
    <property type="match status" value="1"/>
</dbReference>
<proteinExistence type="predicted"/>
<dbReference type="SMART" id="SM00912">
    <property type="entry name" value="Haemagg_act"/>
    <property type="match status" value="1"/>
</dbReference>
<comment type="caution">
    <text evidence="2">The sequence shown here is derived from an EMBL/GenBank/DDBJ whole genome shotgun (WGS) entry which is preliminary data.</text>
</comment>
<dbReference type="EMBL" id="MPRL01000029">
    <property type="protein sequence ID" value="OOZ40246.1"/>
    <property type="molecule type" value="Genomic_DNA"/>
</dbReference>
<dbReference type="InterPro" id="IPR050972">
    <property type="entry name" value="SDr-like"/>
</dbReference>
<dbReference type="PANTHER" id="PTHR34403:SF8">
    <property type="entry name" value="TOL-PAL SYSTEM PROTEIN TOLA"/>
    <property type="match status" value="1"/>
</dbReference>
<protein>
    <recommendedName>
        <fullName evidence="1">Filamentous haemagglutinin FhaB/tRNA nuclease CdiA-like TPS domain-containing protein</fullName>
    </recommendedName>
</protein>
<accession>A0A1T2L5M6</accession>
<dbReference type="RefSeq" id="WP_078483626.1">
    <property type="nucleotide sequence ID" value="NZ_MPRL01000029.1"/>
</dbReference>
<keyword evidence="3" id="KW-1185">Reference proteome</keyword>
<dbReference type="NCBIfam" id="TIGR01901">
    <property type="entry name" value="adhes_NPXG"/>
    <property type="match status" value="1"/>
</dbReference>
<dbReference type="InterPro" id="IPR011050">
    <property type="entry name" value="Pectin_lyase_fold/virulence"/>
</dbReference>
<dbReference type="Pfam" id="PF05860">
    <property type="entry name" value="TPS"/>
    <property type="match status" value="1"/>
</dbReference>
<evidence type="ECO:0000259" key="1">
    <source>
        <dbReference type="SMART" id="SM00912"/>
    </source>
</evidence>
<dbReference type="Proteomes" id="UP000191110">
    <property type="component" value="Unassembled WGS sequence"/>
</dbReference>
<dbReference type="InterPro" id="IPR008638">
    <property type="entry name" value="FhaB/CdiA-like_TPS"/>
</dbReference>
<evidence type="ECO:0000313" key="3">
    <source>
        <dbReference type="Proteomes" id="UP000191110"/>
    </source>
</evidence>
<dbReference type="OrthoDB" id="218680at2"/>
<reference evidence="2 3" key="1">
    <citation type="submission" date="2016-11" db="EMBL/GenBank/DDBJ databases">
        <title>Mixed transmission modes and dynamic genome evolution in an obligate animal-bacterial symbiosis.</title>
        <authorList>
            <person name="Russell S.L."/>
            <person name="Corbett-Detig R.B."/>
            <person name="Cavanaugh C.M."/>
        </authorList>
    </citation>
    <scope>NUCLEOTIDE SEQUENCE [LARGE SCALE GENOMIC DNA]</scope>
    <source>
        <strain evidence="2">Sveles-Q1</strain>
    </source>
</reference>
<dbReference type="SUPFAM" id="SSF51126">
    <property type="entry name" value="Pectin lyase-like"/>
    <property type="match status" value="1"/>
</dbReference>
<name>A0A1T2L5M6_9GAMM</name>
<sequence>MITVQKKELFHWRRAKRNKQEVSVCARLTLAGTLVFTTVSANAGPVGGEITVGSGSITQNDADTLIDQTTNRLDIDWQDFSSEVGESITFAQPNELSIAINRVIGGVPSELRGALTANGRVFIINDAGITFHGTSQVNVGSLIATTANTLNEDDGRFSFIGSGTGNVINHGYITVSEGGFAILAAPYVENTGYVQADLGEVHLAGTNSFSLDLKGDGLINFVVSDENADVIAAEGDKLGVDNSGTLRARSGLITITAETASQMIDSIIGLNGVIDADAFAEDGNGGTVLLDSRGSIEINDGAVISADAGANGDGGTVLTWADQINYFKEGAKISARGGDETGDGGFVEVSANKVVFKGDVDASAPNGANGELLIDPAHIVILDQAATTAASAFGTGTVLSTAAGTAGSTTYIKEDQIETLSQGGTDVRIEATKSITLSDLVTDGVLSGGSGNITLQTISGTSGSIAFANTDNTIKTTSGDIRIRTLNTSVGTNTDAASGQIYSGGTIAIGNVEITDGGALEVKAGNGDLNIGSIDVHAGDGNDQTALADVDLHAFGTSADVVINGDVSVTAQADHNLNTGGTDETASAMATLDVTAGNNIRLNGDLSVDAQTLSSSNRAIDGSGASVRARATAAATLVADGVHLSSDGSPALYSVTAGVTANNNSAVTTADDGAEASVFASADLSITANEADIELDGSVNVAANAYGYNNSATAESAVAITTVTAIANASFMANEDVILHGDSNQVTASAISSQNHASADNSDVAYGGAVAYGTLMVSASGDATVEGSVSIDVDAQSLKNNVKAEGDYAHGGAAAYGLMSVISSGVTVTDGITVDAITIDVDALSDENTVVAKDVVDGGASYGIANAYADAELSLQAVDGGVTINDDVTVSATADSIDNDASASYGAYAMARAAASVDIDAELSFETDYGISVTADALTNSNNVDVPLLGYGAIAAAMADAQLNVSVDDGTSSGSAFVAMSGFDVLASAQTLNNTVDGGQYGAYANASADANATILAQDSVTINGSGDVEAYGLSSDNTVDVIEEFARADASVEADLVVTAYGENGSAAYGGMVSVTGDLGVTASAETYGNSVVGYGVIPSDLLVANAYGDATATINGKYGVSLTGDLDVNAVALSSSNLVSASYGVGALASALASADGQIITEYGAVTVDGDVSVAADAETYGNTVNAYGSGANARASANATGRIYSEYGAGVSMINDSDLVVTADALASGNIVTASYGDFAVADAYASAYGYVEADDGVVDVDGTVRIDATAESIGNTVSVGEDTVRANADADAYGYAYGAYGVSLGSTSSSGGMDVSAVALSSSNTITAAGSEAYGSAEASAYGAVIAPVGVAQVTGAMSVEADAKTYGNVLVAYGDDSEGASFEADANANARGVVMGEAAVVLGSGSSDGDIQVTATAISSANDMSQFGSQYGTAWGSANATASAYVFSPNVVYGAGTVEVTADAQSVSNSVDVAASSDGGSVHLDAFARAYGEILGFYGVMLGGSSHEGGVDVTATALSSGNYGVAGADGGDVHASADAYGTAGVNAPYGEVAVTTIAASASAQSLGNSGFADDGYGVVNVDANAFAVAYGNAMYGVSIGDGTHAGDLTAVATAISSNNYGVAGEYGTVNVDATALAGGTIYTPYGSINVMGDMTVSAEALASSNFAEVGSYGTVNGDADALSLGYVLAPYGVISPEDNSTTITGTLEVSANAESYGNVGFTSGDYGSVELGASADAFAFVLDVTENGITLGSASGEGDLTVSATAKSSNNYGIVGDYGVVTANADAYGLGVLDAVYGVTVMGTAGVSADAQSVENWVVTPKSYGNDLHLEANANARLLVDSEAGDVTIGTSDGGGINVAATALSSGNYGVVGYGGDIFGSAMAYGVATVFADGDLGSSYGGHIQVTGVSSVSGSAESKNNTLMAYSSSYEASSDAVYGTLVDAKANGYGVGLLAAEYGVTLGSGSTEGDFTVNAHALSSNNLLVASDAEYGVQVEGSADALATLIIDTDYGSITGAGEITVSADAYGLANQAYGYTSNDPYYGAESIADLDVEAAAYLMMNGPDGVSLGDASHAGDITVTADALSSNNYGYLSSQDNVNASAQASASGEVYAEYGTVFISGSITASAEATTLNNTAVAAEDADADADADANFSVAGTYGVTLGSASGAGTVTVSAVALSSGNVVSASYGGLDASAEGRARADVEADYGEVVITGGVEVTASADSIDNAAYGSYVIGETEVDADAYGYAEIYGEDGVTLGSAYGAGTVDVTVSALASGNYAVVGAGVVHGGEYGREVFGSAEAYGQAVIVAPDGEVETVGSVTVDVAAETKGNTLSNLAYGSAASYGGNVNAYGNAYGVAYIAGEYGVTIGESSSEAGVSVTVDALSSNNTVVSEYGAVLASANAYGYNKIYADNGSISINGLVELTVDAQSLNNVASALDQGSLGRDVDADADAEAYGSVDIRGEDGVTLGSAAHDGGMVVSVDALSSGNKAFSEYGNAFASADAIGYGEIEADEGEVTITGTVTVEVDAKATANTASVGEDNSGRASADADAVGYGYVAGNYGVTINGSEDGAFNVSAAASATSNRAYGDELAEAGAEASAEAYGQSAYGDVTITGDVSISADARSVSNILSASSSEGYGYGQADAIAYGSIDAYGDVTIGTASAETDIAVTATALASDNTISGGSDAYGKADADADLYIDAHYGAVAGVGDLTITAGATSKLNSANAVYGAVILDADAEAYGDIDGEMGVTLGSASGDGSVTVITTALSSSNSASLEYGNNVNMSASAEGYAHIDGNAAEVDVAGSVTVTASAQTISNSGLSAYGSDLDADADATAYGWIYGEDGVTLGGDLDISATGLSATNTLTAYGASHDASGEAAAYGLVEASSGSVSIGGDVTISASGQSIGNSLTAGYGDNGEADGDAYAYGWISGEDGVTLGTESDGGDFTVSAVAVSSSNGISQLDGSEAYGSAEASAYGYIDASSGAVSLQGDVAVSAEATSYGNLVVASDDAYGNADAHASADIDADDGVTIAGDLTVTADAMASSNSVVATSGSNASGEADADAILMVEGGSGEIHVYGDLTLSAIGESMGNYGFANTQNADVDAEANANGSLIAASGVSIDGGVEVVSSVYSSSNVAIASDGTAQAEADAYGYIELLASDGAVNVGEGVAVAVDAVSSNNRAYGDGFNIGAGAQAYGSARIAGQEGVDVGSDISLVVTALSSGNRGTGYGADNNDYGVNALASADLQVSADSGSVVIGGGVVVAADAESASNEVYVSDYGDAYASAVARADGYIHADDDVVIGADVEISAEADSSNNSAYVSSDDAIVSAYGVAYGAVISSNGNVSITGDFEVAASADATGNEAYGDDDAAAGATAVAFGNILAYNSVVVEGVSVTADAAASSNFASADDFVNAGAGALAYGLVLAEHGSVTASGDVGFSAAADANSNTIHSEYGAAHAGAIGYSRGFVTADTGVTIDGDLSFGADATAADNVVMAYGIGDDAGANGLAVAIGMASASDGSVVIGGDAMLSADAETRGNSVEADEDAFANAYGIGVMGLHAQDDILIGGDLLASGVVSASNNDVDGSSNGIAGATGTLFVTTEADEGNVEVTGVVDLTLDVDSVSNNANSYVGAFAYGVVNLEGANTILNSGASVSVEALSSANDGTNARAYGMGMLYANADGGADTGDLTLTGGVTVDGNAYAYSNSASFTTASANAGAVLTADENLTLTGDIDVSASAENNHDGSVFANAYMSAVAGTGSASGDLVIYDDVAVSAHVDSESGSNSAIAYGTASIYALHDVKVEGDIDVEVTVDKDTVVGGYGYALADIAAGTNGSSGTSADGDVFLLGTARTMVDSVDEQVVEDAHTRVQTTGGDIYLLGYDPIADATPAYLQTHVTDEDVSGDSRARVTITPNGGDTVWGYTEDWEHMLVLESTWQGVILKTPYDPMGQLPPLSIGPNGEIQFNNGIADPNLAEEFCNRFSKFSCETGDAL</sequence>
<evidence type="ECO:0000313" key="2">
    <source>
        <dbReference type="EMBL" id="OOZ40246.1"/>
    </source>
</evidence>
<feature type="domain" description="Filamentous haemagglutinin FhaB/tRNA nuclease CdiA-like TPS" evidence="1">
    <location>
        <begin position="41"/>
        <end position="153"/>
    </location>
</feature>
<organism evidence="2 3">
    <name type="scientific">Solemya pervernicosa gill symbiont</name>
    <dbReference type="NCBI Taxonomy" id="642797"/>
    <lineage>
        <taxon>Bacteria</taxon>
        <taxon>Pseudomonadati</taxon>
        <taxon>Pseudomonadota</taxon>
        <taxon>Gammaproteobacteria</taxon>
        <taxon>sulfur-oxidizing symbionts</taxon>
    </lineage>
</organism>
<dbReference type="InterPro" id="IPR012334">
    <property type="entry name" value="Pectin_lyas_fold"/>
</dbReference>
<gene>
    <name evidence="2" type="ORF">BOW53_08315</name>
</gene>
<dbReference type="Gene3D" id="2.160.20.10">
    <property type="entry name" value="Single-stranded right-handed beta-helix, Pectin lyase-like"/>
    <property type="match status" value="1"/>
</dbReference>